<evidence type="ECO:0000256" key="3">
    <source>
        <dbReference type="ARBA" id="ARBA00022691"/>
    </source>
</evidence>
<protein>
    <submittedName>
        <fullName evidence="5">Class I SAM-dependent methyltransferase</fullName>
    </submittedName>
</protein>
<dbReference type="PANTHER" id="PTHR43464:SF19">
    <property type="entry name" value="UBIQUINONE BIOSYNTHESIS O-METHYLTRANSFERASE, MITOCHONDRIAL"/>
    <property type="match status" value="1"/>
</dbReference>
<keyword evidence="2" id="KW-0808">Transferase</keyword>
<dbReference type="SUPFAM" id="SSF53335">
    <property type="entry name" value="S-adenosyl-L-methionine-dependent methyltransferases"/>
    <property type="match status" value="1"/>
</dbReference>
<evidence type="ECO:0000256" key="2">
    <source>
        <dbReference type="ARBA" id="ARBA00022679"/>
    </source>
</evidence>
<accession>A0ABR7XGX3</accession>
<evidence type="ECO:0000313" key="5">
    <source>
        <dbReference type="EMBL" id="MBD1397545.1"/>
    </source>
</evidence>
<keyword evidence="6" id="KW-1185">Reference proteome</keyword>
<proteinExistence type="predicted"/>
<sequence length="206" mass="23199">MFHLPITSLQAHFGDIDIYLFDQLLKGRIQKGMKLLDAGCSTGRNLPYLLKAGVKVHGVDLSVDAVRQVRELASELAPTLPADNFVTADLEQLPFESDKFEVILCSAVLHFARSEAHFQGMVQELWRVLQPGGMLFCRFGTTIGLAGKLEQLEGRFHRMPHGPVWFLADEALLSELEKQLTATRLEPLKTVLVEQERSMTTWVLRK</sequence>
<feature type="domain" description="Methyltransferase type 11" evidence="4">
    <location>
        <begin position="36"/>
        <end position="137"/>
    </location>
</feature>
<organism evidence="5 6">
    <name type="scientific">Pontibacter aquaedesilientis</name>
    <dbReference type="NCBI Taxonomy" id="2766980"/>
    <lineage>
        <taxon>Bacteria</taxon>
        <taxon>Pseudomonadati</taxon>
        <taxon>Bacteroidota</taxon>
        <taxon>Cytophagia</taxon>
        <taxon>Cytophagales</taxon>
        <taxon>Hymenobacteraceae</taxon>
        <taxon>Pontibacter</taxon>
    </lineage>
</organism>
<dbReference type="RefSeq" id="WP_191183707.1">
    <property type="nucleotide sequence ID" value="NZ_JACXAJ010000004.1"/>
</dbReference>
<comment type="caution">
    <text evidence="5">The sequence shown here is derived from an EMBL/GenBank/DDBJ whole genome shotgun (WGS) entry which is preliminary data.</text>
</comment>
<evidence type="ECO:0000256" key="1">
    <source>
        <dbReference type="ARBA" id="ARBA00022603"/>
    </source>
</evidence>
<reference evidence="5 6" key="1">
    <citation type="submission" date="2020-09" db="EMBL/GenBank/DDBJ databases">
        <title>Genome sequencing and assembly of Pontibacter sp.</title>
        <authorList>
            <person name="Chhetri G."/>
        </authorList>
    </citation>
    <scope>NUCLEOTIDE SEQUENCE [LARGE SCALE GENOMIC DNA]</scope>
    <source>
        <strain evidence="5 6">JH31</strain>
    </source>
</reference>
<evidence type="ECO:0000313" key="6">
    <source>
        <dbReference type="Proteomes" id="UP000625551"/>
    </source>
</evidence>
<dbReference type="Pfam" id="PF08241">
    <property type="entry name" value="Methyltransf_11"/>
    <property type="match status" value="1"/>
</dbReference>
<keyword evidence="1 5" id="KW-0489">Methyltransferase</keyword>
<dbReference type="CDD" id="cd02440">
    <property type="entry name" value="AdoMet_MTases"/>
    <property type="match status" value="1"/>
</dbReference>
<dbReference type="Gene3D" id="3.40.50.150">
    <property type="entry name" value="Vaccinia Virus protein VP39"/>
    <property type="match status" value="1"/>
</dbReference>
<name>A0ABR7XGX3_9BACT</name>
<keyword evidence="3" id="KW-0949">S-adenosyl-L-methionine</keyword>
<dbReference type="InterPro" id="IPR013216">
    <property type="entry name" value="Methyltransf_11"/>
</dbReference>
<gene>
    <name evidence="5" type="ORF">H9Q13_10235</name>
</gene>
<dbReference type="PANTHER" id="PTHR43464">
    <property type="entry name" value="METHYLTRANSFERASE"/>
    <property type="match status" value="1"/>
</dbReference>
<evidence type="ECO:0000259" key="4">
    <source>
        <dbReference type="Pfam" id="PF08241"/>
    </source>
</evidence>
<dbReference type="GO" id="GO:0008168">
    <property type="term" value="F:methyltransferase activity"/>
    <property type="evidence" value="ECO:0007669"/>
    <property type="project" value="UniProtKB-KW"/>
</dbReference>
<dbReference type="Proteomes" id="UP000625551">
    <property type="component" value="Unassembled WGS sequence"/>
</dbReference>
<dbReference type="EMBL" id="JACXAJ010000004">
    <property type="protein sequence ID" value="MBD1397545.1"/>
    <property type="molecule type" value="Genomic_DNA"/>
</dbReference>
<dbReference type="InterPro" id="IPR029063">
    <property type="entry name" value="SAM-dependent_MTases_sf"/>
</dbReference>
<dbReference type="GO" id="GO:0032259">
    <property type="term" value="P:methylation"/>
    <property type="evidence" value="ECO:0007669"/>
    <property type="project" value="UniProtKB-KW"/>
</dbReference>